<keyword evidence="1" id="KW-0812">Transmembrane</keyword>
<keyword evidence="1" id="KW-0472">Membrane</keyword>
<keyword evidence="1" id="KW-1133">Transmembrane helix</keyword>
<evidence type="ECO:0008006" key="4">
    <source>
        <dbReference type="Google" id="ProtNLM"/>
    </source>
</evidence>
<evidence type="ECO:0000313" key="2">
    <source>
        <dbReference type="EMBL" id="MFC5549718.1"/>
    </source>
</evidence>
<accession>A0ABW0RYN6</accession>
<feature type="transmembrane region" description="Helical" evidence="1">
    <location>
        <begin position="21"/>
        <end position="40"/>
    </location>
</feature>
<dbReference type="Proteomes" id="UP001596086">
    <property type="component" value="Unassembled WGS sequence"/>
</dbReference>
<proteinExistence type="predicted"/>
<dbReference type="RefSeq" id="WP_379771842.1">
    <property type="nucleotide sequence ID" value="NZ_JBHSMZ010000010.1"/>
</dbReference>
<evidence type="ECO:0000256" key="1">
    <source>
        <dbReference type="SAM" id="Phobius"/>
    </source>
</evidence>
<organism evidence="2 3">
    <name type="scientific">Massilia aerilata</name>
    <dbReference type="NCBI Taxonomy" id="453817"/>
    <lineage>
        <taxon>Bacteria</taxon>
        <taxon>Pseudomonadati</taxon>
        <taxon>Pseudomonadota</taxon>
        <taxon>Betaproteobacteria</taxon>
        <taxon>Burkholderiales</taxon>
        <taxon>Oxalobacteraceae</taxon>
        <taxon>Telluria group</taxon>
        <taxon>Massilia</taxon>
    </lineage>
</organism>
<gene>
    <name evidence="2" type="ORF">ACFPO9_14470</name>
</gene>
<dbReference type="EMBL" id="JBHSMZ010000010">
    <property type="protein sequence ID" value="MFC5549718.1"/>
    <property type="molecule type" value="Genomic_DNA"/>
</dbReference>
<comment type="caution">
    <text evidence="2">The sequence shown here is derived from an EMBL/GenBank/DDBJ whole genome shotgun (WGS) entry which is preliminary data.</text>
</comment>
<sequence>MTKFPVSCRAERLRRTPWLDVFGAAWLVFVGGMLLMLVLPRSLVHSLRPLFLLAPLLVLIAKDLSHLPDALDRSRDALRSRAWRRLPAAWLPPELVGMLRIDRALRRGFMGWLLRRPRPDA</sequence>
<keyword evidence="3" id="KW-1185">Reference proteome</keyword>
<reference evidence="3" key="1">
    <citation type="journal article" date="2019" name="Int. J. Syst. Evol. Microbiol.">
        <title>The Global Catalogue of Microorganisms (GCM) 10K type strain sequencing project: providing services to taxonomists for standard genome sequencing and annotation.</title>
        <authorList>
            <consortium name="The Broad Institute Genomics Platform"/>
            <consortium name="The Broad Institute Genome Sequencing Center for Infectious Disease"/>
            <person name="Wu L."/>
            <person name="Ma J."/>
        </authorList>
    </citation>
    <scope>NUCLEOTIDE SEQUENCE [LARGE SCALE GENOMIC DNA]</scope>
    <source>
        <strain evidence="3">CGMCC 4.5798</strain>
    </source>
</reference>
<name>A0ABW0RYN6_9BURK</name>
<evidence type="ECO:0000313" key="3">
    <source>
        <dbReference type="Proteomes" id="UP001596086"/>
    </source>
</evidence>
<protein>
    <recommendedName>
        <fullName evidence="4">SxtJ</fullName>
    </recommendedName>
</protein>